<reference evidence="1 2" key="1">
    <citation type="submission" date="2017-11" db="EMBL/GenBank/DDBJ databases">
        <authorList>
            <person name="Lechat P."/>
        </authorList>
    </citation>
    <scope>NUCLEOTIDE SEQUENCE [LARGE SCALE GENOMIC DNA]</scope>
    <source>
        <strain evidence="1">L495</strain>
    </source>
</reference>
<protein>
    <submittedName>
        <fullName evidence="1">Uncharacterized protein</fullName>
    </submittedName>
</protein>
<evidence type="ECO:0000313" key="1">
    <source>
        <dbReference type="EMBL" id="SOR60618.1"/>
    </source>
</evidence>
<organism evidence="1 2">
    <name type="scientific">Leptospira interrogans serovar Manilae</name>
    <dbReference type="NCBI Taxonomy" id="214675"/>
    <lineage>
        <taxon>Bacteria</taxon>
        <taxon>Pseudomonadati</taxon>
        <taxon>Spirochaetota</taxon>
        <taxon>Spirochaetia</taxon>
        <taxon>Leptospirales</taxon>
        <taxon>Leptospiraceae</taxon>
        <taxon>Leptospira</taxon>
    </lineage>
</organism>
<name>A0AAQ1NV60_LEPIR</name>
<proteinExistence type="predicted"/>
<sequence length="74" mass="8760">MLSFLVATGHVYNKLKLNTKYRITFLLYNLLTIAENTIRQSRNSSKLSYVEFTLLMCKRLIWVFYTIVPNNLLL</sequence>
<dbReference type="EMBL" id="OEJX01000011">
    <property type="protein sequence ID" value="SOR60618.1"/>
    <property type="molecule type" value="Genomic_DNA"/>
</dbReference>
<comment type="caution">
    <text evidence="1">The sequence shown here is derived from an EMBL/GenBank/DDBJ whole genome shotgun (WGS) entry which is preliminary data.</text>
</comment>
<evidence type="ECO:0000313" key="2">
    <source>
        <dbReference type="Proteomes" id="UP000234460"/>
    </source>
</evidence>
<gene>
    <name evidence="1" type="ORF">LMANV2_190044</name>
</gene>
<dbReference type="Proteomes" id="UP000234460">
    <property type="component" value="Chromosome LMANV2"/>
</dbReference>
<accession>A0AAQ1NV60</accession>
<dbReference type="AlphaFoldDB" id="A0AAQ1NV60"/>